<evidence type="ECO:0000256" key="6">
    <source>
        <dbReference type="ARBA" id="ARBA00023136"/>
    </source>
</evidence>
<feature type="transmembrane region" description="Helical" evidence="7">
    <location>
        <begin position="174"/>
        <end position="198"/>
    </location>
</feature>
<dbReference type="GO" id="GO:0004252">
    <property type="term" value="F:serine-type endopeptidase activity"/>
    <property type="evidence" value="ECO:0007669"/>
    <property type="project" value="InterPro"/>
</dbReference>
<proteinExistence type="inferred from homology"/>
<dbReference type="eggNOG" id="COG0705">
    <property type="taxonomic scope" value="Bacteria"/>
</dbReference>
<dbReference type="AlphaFoldDB" id="R9GSM4"/>
<protein>
    <submittedName>
        <fullName evidence="9">Rhomboid family protein</fullName>
    </submittedName>
</protein>
<comment type="caution">
    <text evidence="9">The sequence shown here is derived from an EMBL/GenBank/DDBJ whole genome shotgun (WGS) entry which is preliminary data.</text>
</comment>
<dbReference type="PANTHER" id="PTHR43731:SF14">
    <property type="entry name" value="PRESENILIN-ASSOCIATED RHOMBOID-LIKE PROTEIN, MITOCHONDRIAL"/>
    <property type="match status" value="1"/>
</dbReference>
<dbReference type="Pfam" id="PF01694">
    <property type="entry name" value="Rhomboid"/>
    <property type="match status" value="1"/>
</dbReference>
<dbReference type="RefSeq" id="WP_016195207.1">
    <property type="nucleotide sequence ID" value="NZ_AQPN01000076.1"/>
</dbReference>
<keyword evidence="3 7" id="KW-0812">Transmembrane</keyword>
<dbReference type="PANTHER" id="PTHR43731">
    <property type="entry name" value="RHOMBOID PROTEASE"/>
    <property type="match status" value="1"/>
</dbReference>
<gene>
    <name evidence="9" type="ORF">ADIARSV_1972</name>
</gene>
<reference evidence="9 10" key="1">
    <citation type="journal article" date="2013" name="Genome Announc.">
        <title>Draft Genome Sequence of Arcticibacter svalbardensis Strain MN12-7T, a Member of the Family Sphingobacteriaceae Isolated from an Arctic Soil Sample.</title>
        <authorList>
            <person name="Shivaji S."/>
            <person name="Ara S."/>
            <person name="Prasad S."/>
            <person name="Manasa B.P."/>
            <person name="Begum Z."/>
            <person name="Singh A."/>
            <person name="Kumar Pinnaka A."/>
        </authorList>
    </citation>
    <scope>NUCLEOTIDE SEQUENCE [LARGE SCALE GENOMIC DNA]</scope>
    <source>
        <strain evidence="9 10">MN12-7</strain>
    </source>
</reference>
<dbReference type="EMBL" id="AQPN01000076">
    <property type="protein sequence ID" value="EOR94867.1"/>
    <property type="molecule type" value="Genomic_DNA"/>
</dbReference>
<feature type="transmembrane region" description="Helical" evidence="7">
    <location>
        <begin position="138"/>
        <end position="162"/>
    </location>
</feature>
<feature type="transmembrane region" description="Helical" evidence="7">
    <location>
        <begin position="73"/>
        <end position="99"/>
    </location>
</feature>
<dbReference type="SUPFAM" id="SSF144091">
    <property type="entry name" value="Rhomboid-like"/>
    <property type="match status" value="1"/>
</dbReference>
<feature type="transmembrane region" description="Helical" evidence="7">
    <location>
        <begin position="111"/>
        <end position="132"/>
    </location>
</feature>
<evidence type="ECO:0000256" key="2">
    <source>
        <dbReference type="ARBA" id="ARBA00009045"/>
    </source>
</evidence>
<comment type="subcellular location">
    <subcellularLocation>
        <location evidence="1">Membrane</location>
        <topology evidence="1">Multi-pass membrane protein</topology>
    </subcellularLocation>
</comment>
<feature type="transmembrane region" description="Helical" evidence="7">
    <location>
        <begin position="6"/>
        <end position="28"/>
    </location>
</feature>
<name>R9GSM4_9SPHI</name>
<sequence>MIQAIFSQAPVAALIFILTIITSIYTFSNPEMYGKLMLHPYSVTRGSRVYSIITSGFIHADWGHLFFNMFSFYFFAFTLEGIIGSMQFAVLYIVSLILSDLSTIMRHKDDFRYNSLGASGAISGIIFSYILFDPSTKFYIMFIPIGIPAVIFGVLYLLYSAYASKQSSGINHDAHFYGALSGLIITILFNPGVLSHFFSEIQRMVGH</sequence>
<evidence type="ECO:0000313" key="10">
    <source>
        <dbReference type="Proteomes" id="UP000014174"/>
    </source>
</evidence>
<dbReference type="STRING" id="1150600.ADIARSV_1972"/>
<keyword evidence="6 7" id="KW-0472">Membrane</keyword>
<dbReference type="GO" id="GO:0016020">
    <property type="term" value="C:membrane"/>
    <property type="evidence" value="ECO:0007669"/>
    <property type="project" value="UniProtKB-SubCell"/>
</dbReference>
<dbReference type="InterPro" id="IPR050925">
    <property type="entry name" value="Rhomboid_protease_S54"/>
</dbReference>
<feature type="domain" description="Peptidase S54 rhomboid" evidence="8">
    <location>
        <begin position="48"/>
        <end position="189"/>
    </location>
</feature>
<dbReference type="Gene3D" id="1.20.1540.10">
    <property type="entry name" value="Rhomboid-like"/>
    <property type="match status" value="1"/>
</dbReference>
<evidence type="ECO:0000313" key="9">
    <source>
        <dbReference type="EMBL" id="EOR94867.1"/>
    </source>
</evidence>
<dbReference type="PATRIC" id="fig|1150600.3.peg.1946"/>
<comment type="similarity">
    <text evidence="2">Belongs to the peptidase S54 family.</text>
</comment>
<keyword evidence="10" id="KW-1185">Reference proteome</keyword>
<evidence type="ECO:0000259" key="8">
    <source>
        <dbReference type="Pfam" id="PF01694"/>
    </source>
</evidence>
<evidence type="ECO:0000256" key="1">
    <source>
        <dbReference type="ARBA" id="ARBA00004141"/>
    </source>
</evidence>
<keyword evidence="4" id="KW-0378">Hydrolase</keyword>
<evidence type="ECO:0000256" key="7">
    <source>
        <dbReference type="SAM" id="Phobius"/>
    </source>
</evidence>
<dbReference type="Proteomes" id="UP000014174">
    <property type="component" value="Unassembled WGS sequence"/>
</dbReference>
<accession>R9GSM4</accession>
<evidence type="ECO:0000256" key="4">
    <source>
        <dbReference type="ARBA" id="ARBA00022801"/>
    </source>
</evidence>
<evidence type="ECO:0000256" key="5">
    <source>
        <dbReference type="ARBA" id="ARBA00022989"/>
    </source>
</evidence>
<dbReference type="InterPro" id="IPR035952">
    <property type="entry name" value="Rhomboid-like_sf"/>
</dbReference>
<evidence type="ECO:0000256" key="3">
    <source>
        <dbReference type="ARBA" id="ARBA00022692"/>
    </source>
</evidence>
<organism evidence="9 10">
    <name type="scientific">Arcticibacter svalbardensis MN12-7</name>
    <dbReference type="NCBI Taxonomy" id="1150600"/>
    <lineage>
        <taxon>Bacteria</taxon>
        <taxon>Pseudomonadati</taxon>
        <taxon>Bacteroidota</taxon>
        <taxon>Sphingobacteriia</taxon>
        <taxon>Sphingobacteriales</taxon>
        <taxon>Sphingobacteriaceae</taxon>
        <taxon>Arcticibacter</taxon>
    </lineage>
</organism>
<dbReference type="InterPro" id="IPR022764">
    <property type="entry name" value="Peptidase_S54_rhomboid_dom"/>
</dbReference>
<keyword evidence="5 7" id="KW-1133">Transmembrane helix</keyword>